<dbReference type="CDD" id="cd01127">
    <property type="entry name" value="TrwB_TraG_TraD_VirD4"/>
    <property type="match status" value="1"/>
</dbReference>
<dbReference type="Gene3D" id="2.60.200.20">
    <property type="match status" value="1"/>
</dbReference>
<feature type="binding site" evidence="4">
    <location>
        <begin position="658"/>
        <end position="665"/>
    </location>
    <ligand>
        <name>ATP</name>
        <dbReference type="ChEBI" id="CHEBI:30616"/>
    </ligand>
</feature>
<dbReference type="RefSeq" id="WP_091273128.1">
    <property type="nucleotide sequence ID" value="NZ_FAOZ01000004.1"/>
</dbReference>
<evidence type="ECO:0000259" key="6">
    <source>
        <dbReference type="PROSITE" id="PS50006"/>
    </source>
</evidence>
<feature type="binding site" evidence="4">
    <location>
        <begin position="1028"/>
        <end position="1035"/>
    </location>
    <ligand>
        <name>ATP</name>
        <dbReference type="ChEBI" id="CHEBI:30616"/>
    </ligand>
</feature>
<evidence type="ECO:0000256" key="2">
    <source>
        <dbReference type="ARBA" id="ARBA00022741"/>
    </source>
</evidence>
<evidence type="ECO:0000256" key="3">
    <source>
        <dbReference type="ARBA" id="ARBA00022840"/>
    </source>
</evidence>
<dbReference type="PROSITE" id="PS50006">
    <property type="entry name" value="FHA_DOMAIN"/>
    <property type="match status" value="1"/>
</dbReference>
<dbReference type="SMART" id="SM00382">
    <property type="entry name" value="AAA"/>
    <property type="match status" value="2"/>
</dbReference>
<protein>
    <submittedName>
        <fullName evidence="9">DNA segregation ATPase FtsK/SpoIIIE, S-DNA-T family</fullName>
    </submittedName>
</protein>
<keyword evidence="5" id="KW-1133">Transmembrane helix</keyword>
<dbReference type="SUPFAM" id="SSF49879">
    <property type="entry name" value="SMAD/FHA domain"/>
    <property type="match status" value="1"/>
</dbReference>
<proteinExistence type="predicted"/>
<dbReference type="InterPro" id="IPR027417">
    <property type="entry name" value="P-loop_NTPase"/>
</dbReference>
<keyword evidence="1" id="KW-0597">Phosphoprotein</keyword>
<dbReference type="Pfam" id="PF01580">
    <property type="entry name" value="FtsK_SpoIIIE"/>
    <property type="match status" value="2"/>
</dbReference>
<keyword evidence="5" id="KW-0812">Transmembrane</keyword>
<evidence type="ECO:0000259" key="7">
    <source>
        <dbReference type="PROSITE" id="PS50053"/>
    </source>
</evidence>
<feature type="transmembrane region" description="Helical" evidence="5">
    <location>
        <begin position="256"/>
        <end position="274"/>
    </location>
</feature>
<dbReference type="InterPro" id="IPR050206">
    <property type="entry name" value="FtsK/SpoIIIE/SftA"/>
</dbReference>
<dbReference type="InterPro" id="IPR000253">
    <property type="entry name" value="FHA_dom"/>
</dbReference>
<keyword evidence="5" id="KW-0472">Membrane</keyword>
<evidence type="ECO:0000256" key="4">
    <source>
        <dbReference type="PROSITE-ProRule" id="PRU00289"/>
    </source>
</evidence>
<feature type="domain" description="FtsK" evidence="8">
    <location>
        <begin position="640"/>
        <end position="838"/>
    </location>
</feature>
<feature type="domain" description="Ubiquitin-like" evidence="7">
    <location>
        <begin position="1"/>
        <end position="70"/>
    </location>
</feature>
<dbReference type="PANTHER" id="PTHR22683">
    <property type="entry name" value="SPORULATION PROTEIN RELATED"/>
    <property type="match status" value="1"/>
</dbReference>
<dbReference type="CDD" id="cd00060">
    <property type="entry name" value="FHA"/>
    <property type="match status" value="1"/>
</dbReference>
<organism evidence="9 10">
    <name type="scientific">Parafrankia irregularis</name>
    <dbReference type="NCBI Taxonomy" id="795642"/>
    <lineage>
        <taxon>Bacteria</taxon>
        <taxon>Bacillati</taxon>
        <taxon>Actinomycetota</taxon>
        <taxon>Actinomycetes</taxon>
        <taxon>Frankiales</taxon>
        <taxon>Frankiaceae</taxon>
        <taxon>Parafrankia</taxon>
    </lineage>
</organism>
<dbReference type="InterPro" id="IPR003593">
    <property type="entry name" value="AAA+_ATPase"/>
</dbReference>
<dbReference type="InterPro" id="IPR032030">
    <property type="entry name" value="YscD_cytoplasmic_dom"/>
</dbReference>
<dbReference type="Gene3D" id="3.40.50.300">
    <property type="entry name" value="P-loop containing nucleotide triphosphate hydrolases"/>
    <property type="match status" value="4"/>
</dbReference>
<keyword evidence="10" id="KW-1185">Reference proteome</keyword>
<dbReference type="SUPFAM" id="SSF52540">
    <property type="entry name" value="P-loop containing nucleoside triphosphate hydrolases"/>
    <property type="match status" value="2"/>
</dbReference>
<dbReference type="SMART" id="SM00240">
    <property type="entry name" value="FHA"/>
    <property type="match status" value="1"/>
</dbReference>
<reference evidence="10" key="1">
    <citation type="submission" date="2015-11" db="EMBL/GenBank/DDBJ databases">
        <authorList>
            <person name="Varghese N."/>
        </authorList>
    </citation>
    <scope>NUCLEOTIDE SEQUENCE [LARGE SCALE GENOMIC DNA]</scope>
    <source>
        <strain evidence="10">DSM 45899</strain>
    </source>
</reference>
<dbReference type="PANTHER" id="PTHR22683:SF1">
    <property type="entry name" value="TYPE VII SECRETION SYSTEM PROTEIN ESSC"/>
    <property type="match status" value="1"/>
</dbReference>
<feature type="domain" description="FHA" evidence="6">
    <location>
        <begin position="111"/>
        <end position="161"/>
    </location>
</feature>
<gene>
    <name evidence="9" type="ORF">Ga0074812_10487</name>
</gene>
<evidence type="ECO:0000256" key="1">
    <source>
        <dbReference type="ARBA" id="ARBA00022553"/>
    </source>
</evidence>
<keyword evidence="2 4" id="KW-0547">Nucleotide-binding</keyword>
<dbReference type="GO" id="GO:0003677">
    <property type="term" value="F:DNA binding"/>
    <property type="evidence" value="ECO:0007669"/>
    <property type="project" value="InterPro"/>
</dbReference>
<dbReference type="EMBL" id="FAOZ01000004">
    <property type="protein sequence ID" value="CUU55007.1"/>
    <property type="molecule type" value="Genomic_DNA"/>
</dbReference>
<evidence type="ECO:0000313" key="9">
    <source>
        <dbReference type="EMBL" id="CUU55007.1"/>
    </source>
</evidence>
<evidence type="ECO:0000256" key="5">
    <source>
        <dbReference type="SAM" id="Phobius"/>
    </source>
</evidence>
<dbReference type="Proteomes" id="UP000198802">
    <property type="component" value="Unassembled WGS sequence"/>
</dbReference>
<dbReference type="PROSITE" id="PS50053">
    <property type="entry name" value="UBIQUITIN_2"/>
    <property type="match status" value="1"/>
</dbReference>
<dbReference type="InterPro" id="IPR008984">
    <property type="entry name" value="SMAD_FHA_dom_sf"/>
</dbReference>
<accession>A0A0S4QIQ5</accession>
<evidence type="ECO:0000259" key="8">
    <source>
        <dbReference type="PROSITE" id="PS50901"/>
    </source>
</evidence>
<feature type="domain" description="FtsK" evidence="8">
    <location>
        <begin position="1011"/>
        <end position="1201"/>
    </location>
</feature>
<name>A0A0S4QIQ5_9ACTN</name>
<keyword evidence="3 4" id="KW-0067">ATP-binding</keyword>
<feature type="transmembrane region" description="Helical" evidence="5">
    <location>
        <begin position="230"/>
        <end position="249"/>
    </location>
</feature>
<dbReference type="InterPro" id="IPR002543">
    <property type="entry name" value="FtsK_dom"/>
</dbReference>
<dbReference type="GO" id="GO:0005524">
    <property type="term" value="F:ATP binding"/>
    <property type="evidence" value="ECO:0007669"/>
    <property type="project" value="UniProtKB-UniRule"/>
</dbReference>
<dbReference type="PROSITE" id="PS50901">
    <property type="entry name" value="FTSK"/>
    <property type="match status" value="2"/>
</dbReference>
<dbReference type="Pfam" id="PF16697">
    <property type="entry name" value="Yop-YscD_cpl"/>
    <property type="match status" value="1"/>
</dbReference>
<evidence type="ECO:0000313" key="10">
    <source>
        <dbReference type="Proteomes" id="UP000198802"/>
    </source>
</evidence>
<sequence length="1507" mass="156924">MDLDLELVDGDGGRHRVWVDAGPRTRVGDVRAAVRALQAADRALFLGGTQLDDDSTLRDAGLMPGAVVGLGHPAAEPTSPAAADAPGPWELAVVGGLDAGLTVPLPAGGDVRIGRGPASDIVLDDPEVSREHAGLTITAPETVELRDLDSRNGVAWDGFRLDGPAVLREADVFQLGETVLALRRPAHPAALLSPDPGEFGWLVNRPPRIPGARAEPVFDAPAAPTEPRAFRFPVASVVLPLIAAAVMFLVMPGARYYLAFMVLSPVMLLVSAWSDRRGGRAEYRRLTAEHDQVLERLDADLRAHATESGRRLRAEFPDPATLLAIAQGPGGRLWERRPRDEDFLLLRCGLVDRALAARVTGAAPAVTMPTCRLVPELVDLPTLGVVGLAGPRPTVLALSRALLVQLAVLHDPDTVGLVLLTSRPDAAPAWEWLLWLEHLRPGATAAGGPWRLVGADTDQAEARIAQLRTIIAGRRAAAGGALAGSATVDGPEVDGPATDGRTYVVVVDGARQARSLRGFTDLLRDGPTARVYVLCLDDEPEGLPDECRATLAARGAGGSRLRVSQPGAEPVDSVLADGVSAELAGRIARALRPLRLLGSAQGAELPATVRYTELAKAASVTALARPAGPSTRMLLGVGVDGPVSADLRRDGPHALVAGTSGAGKSELLQTMIASLAQTNSPDALTFLLVDYKGGSAFTAAAALPHCVGLVTDLDGHHANRVLDSLGAELRRRERLLAVAGARDIDELWALAEREPVAGPGRAGPGLPRLVVIVDEFATLVEEVPDFVPGLVGIGMRGRSLGIHLILATQRPAGVVTPDLRANVNLRICLRVTSGEDSTDVIGVPDAAQLSSAQPGRAYLRTGHRELALFQAARVGGPALADPARPGEAAGTAGPAGAGIPRVVARGLAEAGAVCRAVAPEATSNRTDLDVIISDLRVAAERDGFTGPRRPWLDPLPEVLTGAELAAFPTGGDPSAACAGAGTDAQAGTGTGAGTTVRLAIGLADLPSEQLQRRFVLDLERTGCVAVIGTVRSGRSTALRTVAASLIQAAGPEDAHLYVIDCGNGGLRSLAALPHTGAVIDGADSARLDRLVAFLDQEITRRRERLAAAGHSSLAEQRSAAAPADRLPYLVVLLDQIEAFQARYNEIDGGRLVEAVERLLRHGPSVGITVLFSTDRSGFGYRLSGLVESRLVLRQADREDYSICGVDRRGVPTRMPTGRALWAATGEQVQIARHDPADIGALAAGLAGRPPIPAGRGPRRLDPLPERVIQTELAGPAGPARSPGVCAPAVGGDELAAVDIDLAALGGCFVVAGPPGSGRSGALVSIVTTLRGRAGGELPVIALAPRPSPLRGLAGLPGVRAVVENSAELARRLEEARDARTAVAVVVDDAELVDELGVSDLLEAFLRGARDTGSLLVLAGTTEDLVAARYRGWIAGTRRSRSGLLLCPAQPSDGEVFDLRLPRSVLGQWPAGRALLVERGRHQFVQVLDHGDPRTAAATTGAGAGVRS</sequence>
<dbReference type="InterPro" id="IPR000626">
    <property type="entry name" value="Ubiquitin-like_dom"/>
</dbReference>